<evidence type="ECO:0000313" key="7">
    <source>
        <dbReference type="Proteomes" id="UP000258707"/>
    </source>
</evidence>
<dbReference type="Proteomes" id="UP000258707">
    <property type="component" value="Chromosome"/>
</dbReference>
<name>A0A346PC68_9EURY</name>
<keyword evidence="2" id="KW-0472">Membrane</keyword>
<dbReference type="EMBL" id="CP027033">
    <property type="protein sequence ID" value="AXR82921.1"/>
    <property type="molecule type" value="Genomic_DNA"/>
</dbReference>
<keyword evidence="2" id="KW-0812">Transmembrane</keyword>
<proteinExistence type="predicted"/>
<gene>
    <name evidence="4" type="ORF">AArc1_0771</name>
    <name evidence="5" type="ORF">AArcMg_2932</name>
</gene>
<feature type="domain" description="DUF7344" evidence="3">
    <location>
        <begin position="40"/>
        <end position="119"/>
    </location>
</feature>
<sequence length="213" mass="23545">MGATQIDKPGDGSSSSEADGVVAEESADVTKPTLSEDDLFELLANRRRRYILHELMRKGEAVDIGSLSQEIAANEDGLEVHEVSSKDRKRVYTALHQSHLPKMDKTGVVSFDRDRGTVEPTQALEDVEIYMDVVRGRELPWSDYYLGLTALSAVFLAASTLAVGPFAALPLSAWGAFVVVSFGVFAFAHRYYARRNRLGIDRDPPEVEYSYAE</sequence>
<evidence type="ECO:0000256" key="2">
    <source>
        <dbReference type="SAM" id="Phobius"/>
    </source>
</evidence>
<accession>A0A346PTS6</accession>
<keyword evidence="2" id="KW-1133">Transmembrane helix</keyword>
<dbReference type="GeneID" id="37643426"/>
<dbReference type="AlphaFoldDB" id="A0A346PC68"/>
<dbReference type="KEGG" id="nan:AArc1_0771"/>
<reference evidence="7" key="1">
    <citation type="submission" date="2017-10" db="EMBL/GenBank/DDBJ databases">
        <title>Phenotypic and genomic properties of facultatively anaerobic sulfur-reducing natronoarchaea from hypersaline soda lakes.</title>
        <authorList>
            <person name="Sorokin D.Y."/>
            <person name="Kublanov I.V."/>
            <person name="Roman P."/>
            <person name="Sinninghe Damste J.S."/>
            <person name="Golyshin P.N."/>
            <person name="Rojo D."/>
            <person name="Ciordia S."/>
            <person name="Mena Md.C."/>
            <person name="Ferrer M."/>
            <person name="Messina E."/>
            <person name="Smedile F."/>
            <person name="La Spada G."/>
            <person name="La Cono V."/>
            <person name="Yakimov M.M."/>
        </authorList>
    </citation>
    <scope>NUCLEOTIDE SEQUENCE [LARGE SCALE GENOMIC DNA]</scope>
    <source>
        <strain evidence="7">AArc1</strain>
    </source>
</reference>
<evidence type="ECO:0000259" key="3">
    <source>
        <dbReference type="Pfam" id="PF24035"/>
    </source>
</evidence>
<dbReference type="KEGG" id="nag:AArcMg_2932"/>
<protein>
    <recommendedName>
        <fullName evidence="3">DUF7344 domain-containing protein</fullName>
    </recommendedName>
</protein>
<feature type="transmembrane region" description="Helical" evidence="2">
    <location>
        <begin position="173"/>
        <end position="192"/>
    </location>
</feature>
<reference evidence="4" key="3">
    <citation type="journal article" date="2019" name="Int. J. Syst. Evol. Microbiol.">
        <title>Natronolimnobius sulfurireducens sp. nov. and Halalkaliarchaeum desulfuricum gen. nov., sp. nov., the first sulfur-respiring alkaliphilic haloarchaea from hypersaline alkaline lakes.</title>
        <authorList>
            <person name="Sorokin D.Y."/>
            <person name="Yakimov M."/>
            <person name="Messina E."/>
            <person name="Merkel A.Y."/>
            <person name="Bale N.J."/>
            <person name="Sinninghe Damste J.S."/>
        </authorList>
    </citation>
    <scope>NUCLEOTIDE SEQUENCE</scope>
    <source>
        <strain evidence="5">AArc-Mg</strain>
        <strain evidence="4">AArc1</strain>
    </source>
</reference>
<organism evidence="4 7">
    <name type="scientific">Natrarchaeobaculum sulfurireducens</name>
    <dbReference type="NCBI Taxonomy" id="2044521"/>
    <lineage>
        <taxon>Archaea</taxon>
        <taxon>Methanobacteriati</taxon>
        <taxon>Methanobacteriota</taxon>
        <taxon>Stenosarchaea group</taxon>
        <taxon>Halobacteria</taxon>
        <taxon>Halobacteriales</taxon>
        <taxon>Natrialbaceae</taxon>
        <taxon>Natrarchaeobaculum</taxon>
    </lineage>
</organism>
<evidence type="ECO:0000256" key="1">
    <source>
        <dbReference type="SAM" id="MobiDB-lite"/>
    </source>
</evidence>
<feature type="transmembrane region" description="Helical" evidence="2">
    <location>
        <begin position="144"/>
        <end position="167"/>
    </location>
</feature>
<dbReference type="Proteomes" id="UP000258613">
    <property type="component" value="Chromosome"/>
</dbReference>
<evidence type="ECO:0000313" key="4">
    <source>
        <dbReference type="EMBL" id="AXR77113.1"/>
    </source>
</evidence>
<feature type="region of interest" description="Disordered" evidence="1">
    <location>
        <begin position="1"/>
        <end position="30"/>
    </location>
</feature>
<dbReference type="InterPro" id="IPR055768">
    <property type="entry name" value="DUF7344"/>
</dbReference>
<dbReference type="Pfam" id="PF24035">
    <property type="entry name" value="DUF7344"/>
    <property type="match status" value="1"/>
</dbReference>
<accession>A0A346PC68</accession>
<evidence type="ECO:0000313" key="6">
    <source>
        <dbReference type="Proteomes" id="UP000258613"/>
    </source>
</evidence>
<evidence type="ECO:0000313" key="5">
    <source>
        <dbReference type="EMBL" id="AXR82921.1"/>
    </source>
</evidence>
<reference evidence="6" key="2">
    <citation type="submission" date="2018-02" db="EMBL/GenBank/DDBJ databases">
        <title>Phenotypic and genomic properties of facultatively anaerobic sulfur-reducing natronoarchaea from hypersaline soda lakes.</title>
        <authorList>
            <person name="Sorokin D.Y."/>
            <person name="Kublanov I.V."/>
            <person name="Roman P."/>
            <person name="Sinninghe Damste J.S."/>
            <person name="Golyshin P.N."/>
            <person name="Rojo D."/>
            <person name="Ciordia S."/>
            <person name="Mena M.D.C."/>
            <person name="Ferrer M."/>
            <person name="Messina E."/>
            <person name="Smedile F."/>
            <person name="La Spada G."/>
            <person name="La Cono V."/>
            <person name="Yakimov M.M."/>
        </authorList>
    </citation>
    <scope>NUCLEOTIDE SEQUENCE [LARGE SCALE GENOMIC DNA]</scope>
    <source>
        <strain evidence="6">AArc-Mg</strain>
    </source>
</reference>
<dbReference type="EMBL" id="CP024047">
    <property type="protein sequence ID" value="AXR77113.1"/>
    <property type="molecule type" value="Genomic_DNA"/>
</dbReference>
<dbReference type="OrthoDB" id="331021at2157"/>
<dbReference type="RefSeq" id="WP_117363321.1">
    <property type="nucleotide sequence ID" value="NZ_CP024047.1"/>
</dbReference>
<keyword evidence="6" id="KW-1185">Reference proteome</keyword>